<comment type="caution">
    <text evidence="1">The sequence shown here is derived from an EMBL/GenBank/DDBJ whole genome shotgun (WGS) entry which is preliminary data.</text>
</comment>
<reference evidence="1" key="1">
    <citation type="journal article" date="2022" name="bioRxiv">
        <title>Sequencing and chromosome-scale assembly of the giantPleurodeles waltlgenome.</title>
        <authorList>
            <person name="Brown T."/>
            <person name="Elewa A."/>
            <person name="Iarovenko S."/>
            <person name="Subramanian E."/>
            <person name="Araus A.J."/>
            <person name="Petzold A."/>
            <person name="Susuki M."/>
            <person name="Suzuki K.-i.T."/>
            <person name="Hayashi T."/>
            <person name="Toyoda A."/>
            <person name="Oliveira C."/>
            <person name="Osipova E."/>
            <person name="Leigh N.D."/>
            <person name="Simon A."/>
            <person name="Yun M.H."/>
        </authorList>
    </citation>
    <scope>NUCLEOTIDE SEQUENCE</scope>
    <source>
        <strain evidence="1">20211129_DDA</strain>
        <tissue evidence="1">Liver</tissue>
    </source>
</reference>
<dbReference type="EMBL" id="JANPWB010000014">
    <property type="protein sequence ID" value="KAJ1101606.1"/>
    <property type="molecule type" value="Genomic_DNA"/>
</dbReference>
<name>A0AAV7ME37_PLEWA</name>
<gene>
    <name evidence="1" type="ORF">NDU88_006672</name>
</gene>
<proteinExistence type="predicted"/>
<sequence length="69" mass="8263">MRTRSELKLDGMEQEAQMAHQGRVRQAILNQGREYKPTHVEEVIVGRLRTTRKGRRRMEEKKEEAQKWS</sequence>
<accession>A0AAV7ME37</accession>
<dbReference type="AlphaFoldDB" id="A0AAV7ME37"/>
<organism evidence="1 2">
    <name type="scientific">Pleurodeles waltl</name>
    <name type="common">Iberian ribbed newt</name>
    <dbReference type="NCBI Taxonomy" id="8319"/>
    <lineage>
        <taxon>Eukaryota</taxon>
        <taxon>Metazoa</taxon>
        <taxon>Chordata</taxon>
        <taxon>Craniata</taxon>
        <taxon>Vertebrata</taxon>
        <taxon>Euteleostomi</taxon>
        <taxon>Amphibia</taxon>
        <taxon>Batrachia</taxon>
        <taxon>Caudata</taxon>
        <taxon>Salamandroidea</taxon>
        <taxon>Salamandridae</taxon>
        <taxon>Pleurodelinae</taxon>
        <taxon>Pleurodeles</taxon>
    </lineage>
</organism>
<evidence type="ECO:0000313" key="2">
    <source>
        <dbReference type="Proteomes" id="UP001066276"/>
    </source>
</evidence>
<protein>
    <submittedName>
        <fullName evidence="1">Uncharacterized protein</fullName>
    </submittedName>
</protein>
<evidence type="ECO:0000313" key="1">
    <source>
        <dbReference type="EMBL" id="KAJ1101606.1"/>
    </source>
</evidence>
<dbReference type="Proteomes" id="UP001066276">
    <property type="component" value="Chromosome 10"/>
</dbReference>
<keyword evidence="2" id="KW-1185">Reference proteome</keyword>